<dbReference type="Proteomes" id="UP001279642">
    <property type="component" value="Unassembled WGS sequence"/>
</dbReference>
<gene>
    <name evidence="3" type="ORF">SMD27_13960</name>
</gene>
<comment type="caution">
    <text evidence="3">The sequence shown here is derived from an EMBL/GenBank/DDBJ whole genome shotgun (WGS) entry which is preliminary data.</text>
</comment>
<sequence>MKKTALLLIDLQLGLLRAPSCVYRGSEVVALAAGLLWRARLADVPVFHVRHDGGPDDDDLARDSSGWFHHPDVAPQAAEPIVDKTTSSSFVSGELDGRLRELGVDSLVIAGLQTDFCVDSNCRVACNLGYDVLLAEDAHSTYDGPELTAAQIIRHHNRVLSRSGTVRLKPAAEINF</sequence>
<dbReference type="Gene3D" id="3.40.50.850">
    <property type="entry name" value="Isochorismatase-like"/>
    <property type="match status" value="1"/>
</dbReference>
<keyword evidence="4" id="KW-1185">Reference proteome</keyword>
<name>A0ABU5ECC4_9PROT</name>
<dbReference type="PANTHER" id="PTHR43540">
    <property type="entry name" value="PEROXYUREIDOACRYLATE/UREIDOACRYLATE AMIDOHYDROLASE-RELATED"/>
    <property type="match status" value="1"/>
</dbReference>
<evidence type="ECO:0000313" key="3">
    <source>
        <dbReference type="EMBL" id="MDY0883952.1"/>
    </source>
</evidence>
<dbReference type="InterPro" id="IPR050272">
    <property type="entry name" value="Isochorismatase-like_hydrls"/>
</dbReference>
<dbReference type="InterPro" id="IPR000868">
    <property type="entry name" value="Isochorismatase-like_dom"/>
</dbReference>
<dbReference type="RefSeq" id="WP_320509016.1">
    <property type="nucleotide sequence ID" value="NZ_JAXCLW010000003.1"/>
</dbReference>
<feature type="domain" description="Isochorismatase-like" evidence="2">
    <location>
        <begin position="4"/>
        <end position="146"/>
    </location>
</feature>
<organism evidence="3 4">
    <name type="scientific">Dongia soli</name>
    <dbReference type="NCBI Taxonomy" id="600628"/>
    <lineage>
        <taxon>Bacteria</taxon>
        <taxon>Pseudomonadati</taxon>
        <taxon>Pseudomonadota</taxon>
        <taxon>Alphaproteobacteria</taxon>
        <taxon>Rhodospirillales</taxon>
        <taxon>Dongiaceae</taxon>
        <taxon>Dongia</taxon>
    </lineage>
</organism>
<evidence type="ECO:0000256" key="1">
    <source>
        <dbReference type="ARBA" id="ARBA00022801"/>
    </source>
</evidence>
<proteinExistence type="predicted"/>
<evidence type="ECO:0000313" key="4">
    <source>
        <dbReference type="Proteomes" id="UP001279642"/>
    </source>
</evidence>
<reference evidence="3 4" key="1">
    <citation type="journal article" date="2016" name="Antonie Van Leeuwenhoek">
        <title>Dongia soli sp. nov., isolated from soil from Dokdo, Korea.</title>
        <authorList>
            <person name="Kim D.U."/>
            <person name="Lee H."/>
            <person name="Kim H."/>
            <person name="Kim S.G."/>
            <person name="Ka J.O."/>
        </authorList>
    </citation>
    <scope>NUCLEOTIDE SEQUENCE [LARGE SCALE GENOMIC DNA]</scope>
    <source>
        <strain evidence="3 4">D78</strain>
    </source>
</reference>
<protein>
    <submittedName>
        <fullName evidence="3">Isochorismatase family protein</fullName>
    </submittedName>
</protein>
<dbReference type="PANTHER" id="PTHR43540:SF14">
    <property type="entry name" value="ISOCHORISMATASE"/>
    <property type="match status" value="1"/>
</dbReference>
<dbReference type="InterPro" id="IPR036380">
    <property type="entry name" value="Isochorismatase-like_sf"/>
</dbReference>
<keyword evidence="1" id="KW-0378">Hydrolase</keyword>
<accession>A0ABU5ECC4</accession>
<dbReference type="EMBL" id="JAXCLW010000003">
    <property type="protein sequence ID" value="MDY0883952.1"/>
    <property type="molecule type" value="Genomic_DNA"/>
</dbReference>
<dbReference type="Pfam" id="PF00857">
    <property type="entry name" value="Isochorismatase"/>
    <property type="match status" value="1"/>
</dbReference>
<evidence type="ECO:0000259" key="2">
    <source>
        <dbReference type="Pfam" id="PF00857"/>
    </source>
</evidence>
<dbReference type="SUPFAM" id="SSF52499">
    <property type="entry name" value="Isochorismatase-like hydrolases"/>
    <property type="match status" value="1"/>
</dbReference>